<dbReference type="AlphaFoldDB" id="A0A6N8ITW9"/>
<feature type="region of interest" description="Disordered" evidence="1">
    <location>
        <begin position="1"/>
        <end position="41"/>
    </location>
</feature>
<evidence type="ECO:0000313" key="3">
    <source>
        <dbReference type="Proteomes" id="UP000469385"/>
    </source>
</evidence>
<dbReference type="RefSeq" id="WP_157398179.1">
    <property type="nucleotide sequence ID" value="NZ_WSEL01000003.1"/>
</dbReference>
<name>A0A6N8ITW9_9BURK</name>
<dbReference type="EMBL" id="WSEL01000003">
    <property type="protein sequence ID" value="MVQ30278.1"/>
    <property type="molecule type" value="Genomic_DNA"/>
</dbReference>
<evidence type="ECO:0000256" key="1">
    <source>
        <dbReference type="SAM" id="MobiDB-lite"/>
    </source>
</evidence>
<protein>
    <submittedName>
        <fullName evidence="2">Uncharacterized protein</fullName>
    </submittedName>
</protein>
<evidence type="ECO:0000313" key="2">
    <source>
        <dbReference type="EMBL" id="MVQ30278.1"/>
    </source>
</evidence>
<proteinExistence type="predicted"/>
<reference evidence="2 3" key="1">
    <citation type="submission" date="2019-12" db="EMBL/GenBank/DDBJ databases">
        <authorList>
            <person name="Huq M.A."/>
        </authorList>
    </citation>
    <scope>NUCLEOTIDE SEQUENCE [LARGE SCALE GENOMIC DNA]</scope>
    <source>
        <strain evidence="2 3">MAH-25</strain>
    </source>
</reference>
<feature type="compositionally biased region" description="Low complexity" evidence="1">
    <location>
        <begin position="12"/>
        <end position="30"/>
    </location>
</feature>
<gene>
    <name evidence="2" type="ORF">GON04_12520</name>
</gene>
<accession>A0A6N8ITW9</accession>
<organism evidence="2 3">
    <name type="scientific">Ramlibacter pinisoli</name>
    <dbReference type="NCBI Taxonomy" id="2682844"/>
    <lineage>
        <taxon>Bacteria</taxon>
        <taxon>Pseudomonadati</taxon>
        <taxon>Pseudomonadota</taxon>
        <taxon>Betaproteobacteria</taxon>
        <taxon>Burkholderiales</taxon>
        <taxon>Comamonadaceae</taxon>
        <taxon>Ramlibacter</taxon>
    </lineage>
</organism>
<keyword evidence="3" id="KW-1185">Reference proteome</keyword>
<dbReference type="Proteomes" id="UP000469385">
    <property type="component" value="Unassembled WGS sequence"/>
</dbReference>
<sequence length="84" mass="8745">MLYRPHPHPTDDAPGADLPADLPDTVTVTAVPPPTKGRRKAPVSLRLEAFAPQAGTAPVLCISTAAPQAPALTFTATRPGALRR</sequence>
<comment type="caution">
    <text evidence="2">The sequence shown here is derived from an EMBL/GenBank/DDBJ whole genome shotgun (WGS) entry which is preliminary data.</text>
</comment>